<dbReference type="InterPro" id="IPR003959">
    <property type="entry name" value="ATPase_AAA_core"/>
</dbReference>
<dbReference type="SUPFAM" id="SSF52540">
    <property type="entry name" value="P-loop containing nucleoside triphosphate hydrolases"/>
    <property type="match status" value="1"/>
</dbReference>
<dbReference type="InterPro" id="IPR003593">
    <property type="entry name" value="AAA+_ATPase"/>
</dbReference>
<dbReference type="AlphaFoldDB" id="A0A851A581"/>
<dbReference type="InterPro" id="IPR027417">
    <property type="entry name" value="P-loop_NTPase"/>
</dbReference>
<name>A0A851A581_SULDA</name>
<evidence type="ECO:0000313" key="3">
    <source>
        <dbReference type="EMBL" id="NWI27883.1"/>
    </source>
</evidence>
<feature type="region of interest" description="Disordered" evidence="1">
    <location>
        <begin position="1"/>
        <end position="21"/>
    </location>
</feature>
<dbReference type="CDD" id="cd00009">
    <property type="entry name" value="AAA"/>
    <property type="match status" value="1"/>
</dbReference>
<feature type="compositionally biased region" description="Polar residues" evidence="1">
    <location>
        <begin position="219"/>
        <end position="232"/>
    </location>
</feature>
<feature type="compositionally biased region" description="Basic and acidic residues" evidence="1">
    <location>
        <begin position="233"/>
        <end position="252"/>
    </location>
</feature>
<feature type="non-terminal residue" evidence="3">
    <location>
        <position position="1"/>
    </location>
</feature>
<dbReference type="PANTHER" id="PTHR23389:SF21">
    <property type="entry name" value="ATPASE FAMILY AAA DOMAIN-CONTAINING PROTEIN 5"/>
    <property type="match status" value="1"/>
</dbReference>
<dbReference type="GO" id="GO:0016887">
    <property type="term" value="F:ATP hydrolysis activity"/>
    <property type="evidence" value="ECO:0007669"/>
    <property type="project" value="InterPro"/>
</dbReference>
<dbReference type="PANTHER" id="PTHR23389">
    <property type="entry name" value="CHROMOSOME TRANSMISSION FIDELITY FACTOR 18"/>
    <property type="match status" value="1"/>
</dbReference>
<feature type="domain" description="AAA+ ATPase" evidence="2">
    <location>
        <begin position="101"/>
        <end position="319"/>
    </location>
</feature>
<accession>A0A851A581</accession>
<keyword evidence="4" id="KW-1185">Reference proteome</keyword>
<dbReference type="SMART" id="SM00382">
    <property type="entry name" value="AAA"/>
    <property type="match status" value="1"/>
</dbReference>
<dbReference type="GO" id="GO:0005524">
    <property type="term" value="F:ATP binding"/>
    <property type="evidence" value="ECO:0007669"/>
    <property type="project" value="InterPro"/>
</dbReference>
<feature type="region of interest" description="Disordered" evidence="1">
    <location>
        <begin position="218"/>
        <end position="252"/>
    </location>
</feature>
<sequence length="801" mass="90380">KNKTQKPDVMTEDTEYLSEPNALSGVEKEDVLWTEKYQPQDSSELVGNKKEVERLYSWLKEWKKRADWEEKRKQKREKEDKEHEGADRIKNNIYSFSLLNLCNTVLITGPPGVGKTAAVYACAQELGFKIFEVNASCQRSGRQILSQLKEATQSHQVDKKGVNPHKPCFFKKMYSPKKVISPRKPPLSPKGAGLKRSLPPKTLANYFKISSKCKGNDGAVTSQEKNKANTQKSCEEKKHAPVKSINKEVESGEHNRKSATSLILFEEVDIIFDEDAGFLSAIKTFMATAKRPVILTTNDPTFSLTFDGYFEEINFRTPSLINAASYLQVLCLAENLRTDVKDLAALLTTNNCDIRQSVLCLQFWVRSGGGCLKDKCLAHHGGDEPNKAEHEIYSEKATDSKIGFSQADAHLQEFPKCDTGCVETLLGLKNILLPSEDLFTFLKHKITTMEKWSKLMQLLTEFQMKKVDFIYSNLELILPLPVQILSNQSEASNAILERTTVVSSKNRSTNRYCSGKSSPGKKSKKTKNQKRLDILDDSDLFDPGLNYSSEFITLPSDSPTSHGEVKKEESKLLMNKKEEEIKTKTSANEKRSALVFQCLNSLTEFVENMSFLDCCVNTNTKEPLEFSKDEGFNWTNGKIKNGLCDEFSIENTDWWSSQSCSEIKAAIEALSFNKCCVNISQNLESSLSTSKTPESNQLEGLTLHISNTRNYVSFSQSADSSIHKKAQKRLAVITTVFSRSPLNLGNKQASILEYLPALRSICRSEKLKEQGRTKRRFLHYLEGVHPEIPRQMINKLSLDFP</sequence>
<reference evidence="3" key="1">
    <citation type="submission" date="2019-10" db="EMBL/GenBank/DDBJ databases">
        <title>Bird 10,000 Genomes (B10K) Project - Family phase.</title>
        <authorList>
            <person name="Zhang G."/>
        </authorList>
    </citation>
    <scope>NUCLEOTIDE SEQUENCE</scope>
    <source>
        <strain evidence="3">B10K-DU-002-49</strain>
        <tissue evidence="3">Muscle</tissue>
    </source>
</reference>
<comment type="caution">
    <text evidence="3">The sequence shown here is derived from an EMBL/GenBank/DDBJ whole genome shotgun (WGS) entry which is preliminary data.</text>
</comment>
<feature type="region of interest" description="Disordered" evidence="1">
    <location>
        <begin position="506"/>
        <end position="529"/>
    </location>
</feature>
<protein>
    <submittedName>
        <fullName evidence="3">ATAD5 protein</fullName>
    </submittedName>
</protein>
<gene>
    <name evidence="3" type="primary">Atad5</name>
    <name evidence="3" type="ORF">SULDAC_R08973</name>
</gene>
<dbReference type="GO" id="GO:0003677">
    <property type="term" value="F:DNA binding"/>
    <property type="evidence" value="ECO:0007669"/>
    <property type="project" value="TreeGrafter"/>
</dbReference>
<proteinExistence type="predicted"/>
<organism evidence="3 4">
    <name type="scientific">Sula dactylatra</name>
    <name type="common">Masked booby</name>
    <dbReference type="NCBI Taxonomy" id="56068"/>
    <lineage>
        <taxon>Eukaryota</taxon>
        <taxon>Metazoa</taxon>
        <taxon>Chordata</taxon>
        <taxon>Craniata</taxon>
        <taxon>Vertebrata</taxon>
        <taxon>Euteleostomi</taxon>
        <taxon>Archelosauria</taxon>
        <taxon>Archosauria</taxon>
        <taxon>Dinosauria</taxon>
        <taxon>Saurischia</taxon>
        <taxon>Theropoda</taxon>
        <taxon>Coelurosauria</taxon>
        <taxon>Aves</taxon>
        <taxon>Neognathae</taxon>
        <taxon>Neoaves</taxon>
        <taxon>Aequornithes</taxon>
        <taxon>Suliformes</taxon>
        <taxon>Sulidae</taxon>
        <taxon>Sula</taxon>
    </lineage>
</organism>
<evidence type="ECO:0000259" key="2">
    <source>
        <dbReference type="SMART" id="SM00382"/>
    </source>
</evidence>
<dbReference type="Proteomes" id="UP000619137">
    <property type="component" value="Unassembled WGS sequence"/>
</dbReference>
<evidence type="ECO:0000256" key="1">
    <source>
        <dbReference type="SAM" id="MobiDB-lite"/>
    </source>
</evidence>
<feature type="compositionally biased region" description="Basic residues" evidence="1">
    <location>
        <begin position="519"/>
        <end position="529"/>
    </location>
</feature>
<evidence type="ECO:0000313" key="4">
    <source>
        <dbReference type="Proteomes" id="UP000619137"/>
    </source>
</evidence>
<dbReference type="EMBL" id="WEKW01014605">
    <property type="protein sequence ID" value="NWI27883.1"/>
    <property type="molecule type" value="Genomic_DNA"/>
</dbReference>
<dbReference type="Gene3D" id="3.40.50.300">
    <property type="entry name" value="P-loop containing nucleotide triphosphate hydrolases"/>
    <property type="match status" value="2"/>
</dbReference>
<dbReference type="GO" id="GO:0005634">
    <property type="term" value="C:nucleus"/>
    <property type="evidence" value="ECO:0007669"/>
    <property type="project" value="TreeGrafter"/>
</dbReference>
<dbReference type="Pfam" id="PF00004">
    <property type="entry name" value="AAA"/>
    <property type="match status" value="1"/>
</dbReference>
<dbReference type="GO" id="GO:0061860">
    <property type="term" value="F:DNA clamp unloader activity"/>
    <property type="evidence" value="ECO:0007669"/>
    <property type="project" value="TreeGrafter"/>
</dbReference>
<feature type="non-terminal residue" evidence="3">
    <location>
        <position position="801"/>
    </location>
</feature>